<evidence type="ECO:0000256" key="2">
    <source>
        <dbReference type="ARBA" id="ARBA00022741"/>
    </source>
</evidence>
<dbReference type="EMBL" id="ABEU02000007">
    <property type="protein sequence ID" value="PNR50984.1"/>
    <property type="molecule type" value="Genomic_DNA"/>
</dbReference>
<reference evidence="7 9" key="2">
    <citation type="journal article" date="2018" name="Plant J.">
        <title>The Physcomitrella patens chromosome-scale assembly reveals moss genome structure and evolution.</title>
        <authorList>
            <person name="Lang D."/>
            <person name="Ullrich K.K."/>
            <person name="Murat F."/>
            <person name="Fuchs J."/>
            <person name="Jenkins J."/>
            <person name="Haas F.B."/>
            <person name="Piednoel M."/>
            <person name="Gundlach H."/>
            <person name="Van Bel M."/>
            <person name="Meyberg R."/>
            <person name="Vives C."/>
            <person name="Morata J."/>
            <person name="Symeonidi A."/>
            <person name="Hiss M."/>
            <person name="Muchero W."/>
            <person name="Kamisugi Y."/>
            <person name="Saleh O."/>
            <person name="Blanc G."/>
            <person name="Decker E.L."/>
            <person name="van Gessel N."/>
            <person name="Grimwood J."/>
            <person name="Hayes R.D."/>
            <person name="Graham S.W."/>
            <person name="Gunter L.E."/>
            <person name="McDaniel S.F."/>
            <person name="Hoernstein S.N.W."/>
            <person name="Larsson A."/>
            <person name="Li F.W."/>
            <person name="Perroud P.F."/>
            <person name="Phillips J."/>
            <person name="Ranjan P."/>
            <person name="Rokshar D.S."/>
            <person name="Rothfels C.J."/>
            <person name="Schneider L."/>
            <person name="Shu S."/>
            <person name="Stevenson D.W."/>
            <person name="Thummler F."/>
            <person name="Tillich M."/>
            <person name="Villarreal Aguilar J.C."/>
            <person name="Widiez T."/>
            <person name="Wong G.K."/>
            <person name="Wymore A."/>
            <person name="Zhang Y."/>
            <person name="Zimmer A.D."/>
            <person name="Quatrano R.S."/>
            <person name="Mayer K.F.X."/>
            <person name="Goodstein D."/>
            <person name="Casacuberta J.M."/>
            <person name="Vandepoele K."/>
            <person name="Reski R."/>
            <person name="Cuming A.C."/>
            <person name="Tuskan G.A."/>
            <person name="Maumus F."/>
            <person name="Salse J."/>
            <person name="Schmutz J."/>
            <person name="Rensing S.A."/>
        </authorList>
    </citation>
    <scope>NUCLEOTIDE SEQUENCE [LARGE SCALE GENOMIC DNA]</scope>
    <source>
        <strain evidence="8 9">cv. Gransden 2004</strain>
    </source>
</reference>
<dbReference type="AlphaFoldDB" id="A0A2K1KB29"/>
<dbReference type="PROSITE" id="PS51419">
    <property type="entry name" value="RAB"/>
    <property type="match status" value="1"/>
</dbReference>
<dbReference type="Gene3D" id="3.40.50.300">
    <property type="entry name" value="P-loop containing nucleotide triphosphate hydrolases"/>
    <property type="match status" value="2"/>
</dbReference>
<keyword evidence="5" id="KW-0636">Prenylation</keyword>
<sequence length="148" mass="16368">MSGRKRTLLKVTAGITVGKTSLMNQYVNKKLSNQCKATIGADCLTKEVQVEDRIVTMQVSADCCVLVYDVNVMKSFDNLDHRRDEFLVQASPSDVENFPFVFVHKVDVHGDNSRKVSEKKAKVLCANYLPDTVDVNASRPHQASGCGC</sequence>
<evidence type="ECO:0000313" key="9">
    <source>
        <dbReference type="Proteomes" id="UP000006727"/>
    </source>
</evidence>
<dbReference type="SUPFAM" id="SSF52540">
    <property type="entry name" value="P-loop containing nucleoside triphosphate hydrolases"/>
    <property type="match status" value="1"/>
</dbReference>
<reference evidence="7 9" key="1">
    <citation type="journal article" date="2008" name="Science">
        <title>The Physcomitrella genome reveals evolutionary insights into the conquest of land by plants.</title>
        <authorList>
            <person name="Rensing S."/>
            <person name="Lang D."/>
            <person name="Zimmer A."/>
            <person name="Terry A."/>
            <person name="Salamov A."/>
            <person name="Shapiro H."/>
            <person name="Nishiyama T."/>
            <person name="Perroud P.-F."/>
            <person name="Lindquist E."/>
            <person name="Kamisugi Y."/>
            <person name="Tanahashi T."/>
            <person name="Sakakibara K."/>
            <person name="Fujita T."/>
            <person name="Oishi K."/>
            <person name="Shin-I T."/>
            <person name="Kuroki Y."/>
            <person name="Toyoda A."/>
            <person name="Suzuki Y."/>
            <person name="Hashimoto A."/>
            <person name="Yamaguchi K."/>
            <person name="Sugano A."/>
            <person name="Kohara Y."/>
            <person name="Fujiyama A."/>
            <person name="Anterola A."/>
            <person name="Aoki S."/>
            <person name="Ashton N."/>
            <person name="Barbazuk W.B."/>
            <person name="Barker E."/>
            <person name="Bennetzen J."/>
            <person name="Bezanilla M."/>
            <person name="Blankenship R."/>
            <person name="Cho S.H."/>
            <person name="Dutcher S."/>
            <person name="Estelle M."/>
            <person name="Fawcett J.A."/>
            <person name="Gundlach H."/>
            <person name="Hanada K."/>
            <person name="Heyl A."/>
            <person name="Hicks K.A."/>
            <person name="Hugh J."/>
            <person name="Lohr M."/>
            <person name="Mayer K."/>
            <person name="Melkozernov A."/>
            <person name="Murata T."/>
            <person name="Nelson D."/>
            <person name="Pils B."/>
            <person name="Prigge M."/>
            <person name="Reiss B."/>
            <person name="Renner T."/>
            <person name="Rombauts S."/>
            <person name="Rushton P."/>
            <person name="Sanderfoot A."/>
            <person name="Schween G."/>
            <person name="Shiu S.-H."/>
            <person name="Stueber K."/>
            <person name="Theodoulou F.L."/>
            <person name="Tu H."/>
            <person name="Van de Peer Y."/>
            <person name="Verrier P.J."/>
            <person name="Waters E."/>
            <person name="Wood A."/>
            <person name="Yang L."/>
            <person name="Cove D."/>
            <person name="Cuming A."/>
            <person name="Hasebe M."/>
            <person name="Lucas S."/>
            <person name="Mishler D.B."/>
            <person name="Reski R."/>
            <person name="Grigoriev I."/>
            <person name="Quatrano R.S."/>
            <person name="Boore J.L."/>
        </authorList>
    </citation>
    <scope>NUCLEOTIDE SEQUENCE [LARGE SCALE GENOMIC DNA]</scope>
    <source>
        <strain evidence="8 9">cv. Gransden 2004</strain>
    </source>
</reference>
<dbReference type="PANTHER" id="PTHR47981">
    <property type="entry name" value="RAB FAMILY"/>
    <property type="match status" value="1"/>
</dbReference>
<accession>A0A2K1KB29</accession>
<dbReference type="GO" id="GO:0005525">
    <property type="term" value="F:GTP binding"/>
    <property type="evidence" value="ECO:0007669"/>
    <property type="project" value="UniProtKB-KW"/>
</dbReference>
<protein>
    <submittedName>
        <fullName evidence="7 8">Uncharacterized protein</fullName>
    </submittedName>
</protein>
<dbReference type="InterPro" id="IPR001806">
    <property type="entry name" value="Small_GTPase"/>
</dbReference>
<name>A0A2K1KB29_PHYPA</name>
<dbReference type="PANTHER" id="PTHR47981:SF20">
    <property type="entry name" value="RAS-RELATED PROTEIN RAB-7A"/>
    <property type="match status" value="1"/>
</dbReference>
<evidence type="ECO:0000256" key="6">
    <source>
        <dbReference type="ARBA" id="ARBA00046278"/>
    </source>
</evidence>
<dbReference type="Proteomes" id="UP000006727">
    <property type="component" value="Chromosome 7"/>
</dbReference>
<dbReference type="EnsemblPlants" id="Pp3c7_9300V3.1">
    <property type="protein sequence ID" value="Pp3c7_9300V3.1"/>
    <property type="gene ID" value="Pp3c7_9300"/>
</dbReference>
<evidence type="ECO:0000256" key="3">
    <source>
        <dbReference type="ARBA" id="ARBA00023134"/>
    </source>
</evidence>
<dbReference type="Pfam" id="PF00071">
    <property type="entry name" value="Ras"/>
    <property type="match status" value="2"/>
</dbReference>
<dbReference type="STRING" id="3218.A0A2K1KB29"/>
<organism evidence="7">
    <name type="scientific">Physcomitrium patens</name>
    <name type="common">Spreading-leaved earth moss</name>
    <name type="synonym">Physcomitrella patens</name>
    <dbReference type="NCBI Taxonomy" id="3218"/>
    <lineage>
        <taxon>Eukaryota</taxon>
        <taxon>Viridiplantae</taxon>
        <taxon>Streptophyta</taxon>
        <taxon>Embryophyta</taxon>
        <taxon>Bryophyta</taxon>
        <taxon>Bryophytina</taxon>
        <taxon>Bryopsida</taxon>
        <taxon>Funariidae</taxon>
        <taxon>Funariales</taxon>
        <taxon>Funariaceae</taxon>
        <taxon>Physcomitrium</taxon>
    </lineage>
</organism>
<keyword evidence="9" id="KW-1185">Reference proteome</keyword>
<dbReference type="SMART" id="SM00175">
    <property type="entry name" value="RAB"/>
    <property type="match status" value="1"/>
</dbReference>
<evidence type="ECO:0000256" key="4">
    <source>
        <dbReference type="ARBA" id="ARBA00023288"/>
    </source>
</evidence>
<dbReference type="GO" id="GO:0012505">
    <property type="term" value="C:endomembrane system"/>
    <property type="evidence" value="ECO:0007669"/>
    <property type="project" value="UniProtKB-SubCell"/>
</dbReference>
<dbReference type="InterPro" id="IPR027417">
    <property type="entry name" value="P-loop_NTPase"/>
</dbReference>
<evidence type="ECO:0000256" key="1">
    <source>
        <dbReference type="ARBA" id="ARBA00006270"/>
    </source>
</evidence>
<comment type="similarity">
    <text evidence="1">Belongs to the small GTPase superfamily. Rab family.</text>
</comment>
<gene>
    <name evidence="7" type="ORF">PHYPA_010170</name>
</gene>
<keyword evidence="3" id="KW-0342">GTP-binding</keyword>
<keyword evidence="2" id="KW-0547">Nucleotide-binding</keyword>
<dbReference type="GO" id="GO:0005774">
    <property type="term" value="C:vacuolar membrane"/>
    <property type="evidence" value="ECO:0000318"/>
    <property type="project" value="GO_Central"/>
</dbReference>
<dbReference type="InParanoid" id="A0A2K1KB29"/>
<comment type="subcellular location">
    <subcellularLocation>
        <location evidence="6">Endomembrane system</location>
        <topology evidence="6">Lipid-anchor</topology>
        <orientation evidence="6">Cytoplasmic side</orientation>
    </subcellularLocation>
</comment>
<dbReference type="Gramene" id="Pp3c7_9300V3.1">
    <property type="protein sequence ID" value="Pp3c7_9300V3.1"/>
    <property type="gene ID" value="Pp3c7_9300"/>
</dbReference>
<evidence type="ECO:0000256" key="5">
    <source>
        <dbReference type="ARBA" id="ARBA00023289"/>
    </source>
</evidence>
<dbReference type="GO" id="GO:0003924">
    <property type="term" value="F:GTPase activity"/>
    <property type="evidence" value="ECO:0007669"/>
    <property type="project" value="InterPro"/>
</dbReference>
<reference evidence="8" key="3">
    <citation type="submission" date="2020-12" db="UniProtKB">
        <authorList>
            <consortium name="EnsemblPlants"/>
        </authorList>
    </citation>
    <scope>IDENTIFICATION</scope>
</reference>
<proteinExistence type="inferred from homology"/>
<keyword evidence="4" id="KW-0449">Lipoprotein</keyword>
<evidence type="ECO:0000313" key="8">
    <source>
        <dbReference type="EnsemblPlants" id="Pp3c7_9300V3.1"/>
    </source>
</evidence>
<evidence type="ECO:0000313" key="7">
    <source>
        <dbReference type="EMBL" id="PNR50984.1"/>
    </source>
</evidence>